<evidence type="ECO:0000313" key="1">
    <source>
        <dbReference type="EMBL" id="NAS11425.1"/>
    </source>
</evidence>
<dbReference type="RefSeq" id="WP_161434454.1">
    <property type="nucleotide sequence ID" value="NZ_WXYO01000002.1"/>
</dbReference>
<dbReference type="EMBL" id="WXYO01000002">
    <property type="protein sequence ID" value="NAS11425.1"/>
    <property type="molecule type" value="Genomic_DNA"/>
</dbReference>
<sequence>MKNFKDAISLFFATLFFSLKVAGFHVLTHHTDDTDVQHCELCDITTTISFTPHLSSDSEAISQTTILFSELKLKSEAPQDVFYNEPLEGLRFTRPPPQFS</sequence>
<reference evidence="1 2" key="1">
    <citation type="submission" date="2020-01" db="EMBL/GenBank/DDBJ databases">
        <title>Bacteria diversity of Porities sp.</title>
        <authorList>
            <person name="Wang G."/>
        </authorList>
    </citation>
    <scope>NUCLEOTIDE SEQUENCE [LARGE SCALE GENOMIC DNA]</scope>
    <source>
        <strain evidence="1 2">R33</strain>
    </source>
</reference>
<dbReference type="Proteomes" id="UP000475249">
    <property type="component" value="Unassembled WGS sequence"/>
</dbReference>
<gene>
    <name evidence="1" type="ORF">GTQ38_05400</name>
</gene>
<keyword evidence="2" id="KW-1185">Reference proteome</keyword>
<accession>A0A6L9E9J6</accession>
<evidence type="ECO:0000313" key="2">
    <source>
        <dbReference type="Proteomes" id="UP000475249"/>
    </source>
</evidence>
<dbReference type="AlphaFoldDB" id="A0A6L9E9J6"/>
<comment type="caution">
    <text evidence="1">The sequence shown here is derived from an EMBL/GenBank/DDBJ whole genome shotgun (WGS) entry which is preliminary data.</text>
</comment>
<protein>
    <submittedName>
        <fullName evidence="1">Uncharacterized protein</fullName>
    </submittedName>
</protein>
<proteinExistence type="predicted"/>
<organism evidence="1 2">
    <name type="scientific">Poritiphilus flavus</name>
    <dbReference type="NCBI Taxonomy" id="2697053"/>
    <lineage>
        <taxon>Bacteria</taxon>
        <taxon>Pseudomonadati</taxon>
        <taxon>Bacteroidota</taxon>
        <taxon>Flavobacteriia</taxon>
        <taxon>Flavobacteriales</taxon>
        <taxon>Flavobacteriaceae</taxon>
        <taxon>Poritiphilus</taxon>
    </lineage>
</organism>
<name>A0A6L9E9J6_9FLAO</name>